<dbReference type="GO" id="GO:0006352">
    <property type="term" value="P:DNA-templated transcription initiation"/>
    <property type="evidence" value="ECO:0007669"/>
    <property type="project" value="InterPro"/>
</dbReference>
<evidence type="ECO:0000259" key="5">
    <source>
        <dbReference type="PROSITE" id="PS00716"/>
    </source>
</evidence>
<keyword evidence="2" id="KW-0731">Sigma factor</keyword>
<dbReference type="PROSITE" id="PS00716">
    <property type="entry name" value="SIGMA70_2"/>
    <property type="match status" value="1"/>
</dbReference>
<dbReference type="PANTHER" id="PTHR30385:SF7">
    <property type="entry name" value="RNA POLYMERASE SIGMA FACTOR FLIA"/>
    <property type="match status" value="1"/>
</dbReference>
<dbReference type="EMBL" id="BARW01028304">
    <property type="protein sequence ID" value="GAJ11452.1"/>
    <property type="molecule type" value="Genomic_DNA"/>
</dbReference>
<dbReference type="InterPro" id="IPR013324">
    <property type="entry name" value="RNA_pol_sigma_r3/r4-like"/>
</dbReference>
<dbReference type="InterPro" id="IPR014284">
    <property type="entry name" value="RNA_pol_sigma-70_dom"/>
</dbReference>
<dbReference type="GO" id="GO:0016987">
    <property type="term" value="F:sigma factor activity"/>
    <property type="evidence" value="ECO:0007669"/>
    <property type="project" value="UniProtKB-KW"/>
</dbReference>
<organism evidence="6">
    <name type="scientific">marine sediment metagenome</name>
    <dbReference type="NCBI Taxonomy" id="412755"/>
    <lineage>
        <taxon>unclassified sequences</taxon>
        <taxon>metagenomes</taxon>
        <taxon>ecological metagenomes</taxon>
    </lineage>
</organism>
<dbReference type="SUPFAM" id="SSF88659">
    <property type="entry name" value="Sigma3 and sigma4 domains of RNA polymerase sigma factors"/>
    <property type="match status" value="1"/>
</dbReference>
<dbReference type="NCBIfam" id="TIGR02937">
    <property type="entry name" value="sigma70-ECF"/>
    <property type="match status" value="1"/>
</dbReference>
<dbReference type="InterPro" id="IPR007630">
    <property type="entry name" value="RNA_pol_sigma70_r4"/>
</dbReference>
<evidence type="ECO:0000256" key="1">
    <source>
        <dbReference type="ARBA" id="ARBA00023015"/>
    </source>
</evidence>
<gene>
    <name evidence="6" type="ORF">S12H4_45723</name>
</gene>
<dbReference type="Gene3D" id="1.20.140.160">
    <property type="match status" value="1"/>
</dbReference>
<name>X1V6F7_9ZZZZ</name>
<dbReference type="GO" id="GO:0003677">
    <property type="term" value="F:DNA binding"/>
    <property type="evidence" value="ECO:0007669"/>
    <property type="project" value="UniProtKB-KW"/>
</dbReference>
<protein>
    <recommendedName>
        <fullName evidence="5">RNA polymerase sigma-70 domain-containing protein</fullName>
    </recommendedName>
</protein>
<feature type="non-terminal residue" evidence="6">
    <location>
        <position position="1"/>
    </location>
</feature>
<dbReference type="PRINTS" id="PR00046">
    <property type="entry name" value="SIGMA70FCT"/>
</dbReference>
<evidence type="ECO:0000313" key="6">
    <source>
        <dbReference type="EMBL" id="GAJ11452.1"/>
    </source>
</evidence>
<keyword evidence="4" id="KW-0804">Transcription</keyword>
<evidence type="ECO:0000256" key="3">
    <source>
        <dbReference type="ARBA" id="ARBA00023125"/>
    </source>
</evidence>
<dbReference type="CDD" id="cd06171">
    <property type="entry name" value="Sigma70_r4"/>
    <property type="match status" value="1"/>
</dbReference>
<keyword evidence="1" id="KW-0805">Transcription regulation</keyword>
<dbReference type="PANTHER" id="PTHR30385">
    <property type="entry name" value="SIGMA FACTOR F FLAGELLAR"/>
    <property type="match status" value="1"/>
</dbReference>
<dbReference type="Pfam" id="PF04545">
    <property type="entry name" value="Sigma70_r4"/>
    <property type="match status" value="1"/>
</dbReference>
<evidence type="ECO:0000256" key="2">
    <source>
        <dbReference type="ARBA" id="ARBA00023082"/>
    </source>
</evidence>
<dbReference type="InterPro" id="IPR000943">
    <property type="entry name" value="RNA_pol_sigma70"/>
</dbReference>
<dbReference type="AlphaFoldDB" id="X1V6F7"/>
<accession>X1V6F7</accession>
<reference evidence="6" key="1">
    <citation type="journal article" date="2014" name="Front. Microbiol.">
        <title>High frequency of phylogenetically diverse reductive dehalogenase-homologous genes in deep subseafloor sedimentary metagenomes.</title>
        <authorList>
            <person name="Kawai M."/>
            <person name="Futagami T."/>
            <person name="Toyoda A."/>
            <person name="Takaki Y."/>
            <person name="Nishi S."/>
            <person name="Hori S."/>
            <person name="Arai W."/>
            <person name="Tsubouchi T."/>
            <person name="Morono Y."/>
            <person name="Uchiyama I."/>
            <person name="Ito T."/>
            <person name="Fujiyama A."/>
            <person name="Inagaki F."/>
            <person name="Takami H."/>
        </authorList>
    </citation>
    <scope>NUCLEOTIDE SEQUENCE</scope>
    <source>
        <strain evidence="6">Expedition CK06-06</strain>
    </source>
</reference>
<comment type="caution">
    <text evidence="6">The sequence shown here is derived from an EMBL/GenBank/DDBJ whole genome shotgun (WGS) entry which is preliminary data.</text>
</comment>
<feature type="domain" description="RNA polymerase sigma-70" evidence="5">
    <location>
        <begin position="53"/>
        <end position="79"/>
    </location>
</feature>
<sequence length="90" mass="10444">TPSLGNMLASANTMTPDKQIERTELIDKLTEAIQQLSEKQRQIILFYYQQHLTMKQIAEIFKITEPRVSQLHASALFNLSVKLRQWKDGK</sequence>
<evidence type="ECO:0000256" key="4">
    <source>
        <dbReference type="ARBA" id="ARBA00023163"/>
    </source>
</evidence>
<keyword evidence="3" id="KW-0238">DNA-binding</keyword>
<proteinExistence type="predicted"/>